<gene>
    <name evidence="9" type="ORF">BXT84_03095</name>
</gene>
<keyword evidence="2 7" id="KW-0813">Transport</keyword>
<feature type="transmembrane region" description="Helical" evidence="7">
    <location>
        <begin position="187"/>
        <end position="212"/>
    </location>
</feature>
<evidence type="ECO:0000256" key="5">
    <source>
        <dbReference type="ARBA" id="ARBA00022989"/>
    </source>
</evidence>
<dbReference type="Gene3D" id="1.10.3720.10">
    <property type="entry name" value="MetI-like"/>
    <property type="match status" value="1"/>
</dbReference>
<dbReference type="PROSITE" id="PS50928">
    <property type="entry name" value="ABC_TM1"/>
    <property type="match status" value="1"/>
</dbReference>
<reference evidence="9 10" key="1">
    <citation type="journal article" date="2019" name="Sci. Rep.">
        <title>Sulfobacillus thermotolerans: new insights into resistance and metabolic capacities of acidophilic chemolithotrophs.</title>
        <authorList>
            <person name="Panyushkina A.E."/>
            <person name="Babenko V.V."/>
            <person name="Nikitina A.S."/>
            <person name="Selezneva O.V."/>
            <person name="Tsaplina I.A."/>
            <person name="Letarova M.A."/>
            <person name="Kostryukova E.S."/>
            <person name="Letarov A.V."/>
        </authorList>
    </citation>
    <scope>NUCLEOTIDE SEQUENCE [LARGE SCALE GENOMIC DNA]</scope>
    <source>
        <strain evidence="9 10">Kr1</strain>
    </source>
</reference>
<name>A0ABM6RV54_9FIRM</name>
<protein>
    <recommendedName>
        <fullName evidence="8">ABC transmembrane type-1 domain-containing protein</fullName>
    </recommendedName>
</protein>
<dbReference type="PANTHER" id="PTHR43386:SF1">
    <property type="entry name" value="D,D-DIPEPTIDE TRANSPORT SYSTEM PERMEASE PROTEIN DDPC-RELATED"/>
    <property type="match status" value="1"/>
</dbReference>
<comment type="similarity">
    <text evidence="7">Belongs to the binding-protein-dependent transport system permease family.</text>
</comment>
<feature type="transmembrane region" description="Helical" evidence="7">
    <location>
        <begin position="135"/>
        <end position="152"/>
    </location>
</feature>
<evidence type="ECO:0000256" key="2">
    <source>
        <dbReference type="ARBA" id="ARBA00022448"/>
    </source>
</evidence>
<evidence type="ECO:0000256" key="3">
    <source>
        <dbReference type="ARBA" id="ARBA00022475"/>
    </source>
</evidence>
<evidence type="ECO:0000256" key="1">
    <source>
        <dbReference type="ARBA" id="ARBA00004651"/>
    </source>
</evidence>
<accession>A0ABM6RV54</accession>
<dbReference type="PANTHER" id="PTHR43386">
    <property type="entry name" value="OLIGOPEPTIDE TRANSPORT SYSTEM PERMEASE PROTEIN APPC"/>
    <property type="match status" value="1"/>
</dbReference>
<evidence type="ECO:0000313" key="9">
    <source>
        <dbReference type="EMBL" id="AUW95362.1"/>
    </source>
</evidence>
<dbReference type="Pfam" id="PF00528">
    <property type="entry name" value="BPD_transp_1"/>
    <property type="match status" value="1"/>
</dbReference>
<feature type="transmembrane region" description="Helical" evidence="7">
    <location>
        <begin position="12"/>
        <end position="33"/>
    </location>
</feature>
<keyword evidence="3" id="KW-1003">Cell membrane</keyword>
<feature type="transmembrane region" description="Helical" evidence="7">
    <location>
        <begin position="109"/>
        <end position="129"/>
    </location>
</feature>
<dbReference type="EMBL" id="CP019454">
    <property type="protein sequence ID" value="AUW95362.1"/>
    <property type="molecule type" value="Genomic_DNA"/>
</dbReference>
<comment type="subcellular location">
    <subcellularLocation>
        <location evidence="1 7">Cell membrane</location>
        <topology evidence="1 7">Multi-pass membrane protein</topology>
    </subcellularLocation>
</comment>
<keyword evidence="10" id="KW-1185">Reference proteome</keyword>
<keyword evidence="6 7" id="KW-0472">Membrane</keyword>
<feature type="domain" description="ABC transmembrane type-1" evidence="8">
    <location>
        <begin position="71"/>
        <end position="259"/>
    </location>
</feature>
<evidence type="ECO:0000256" key="6">
    <source>
        <dbReference type="ARBA" id="ARBA00023136"/>
    </source>
</evidence>
<proteinExistence type="inferred from homology"/>
<evidence type="ECO:0000259" key="8">
    <source>
        <dbReference type="PROSITE" id="PS50928"/>
    </source>
</evidence>
<dbReference type="Proteomes" id="UP000325292">
    <property type="component" value="Chromosome"/>
</dbReference>
<evidence type="ECO:0000256" key="7">
    <source>
        <dbReference type="RuleBase" id="RU363032"/>
    </source>
</evidence>
<dbReference type="InterPro" id="IPR000515">
    <property type="entry name" value="MetI-like"/>
</dbReference>
<organism evidence="9 10">
    <name type="scientific">Sulfobacillus thermotolerans</name>
    <dbReference type="NCBI Taxonomy" id="338644"/>
    <lineage>
        <taxon>Bacteria</taxon>
        <taxon>Bacillati</taxon>
        <taxon>Bacillota</taxon>
        <taxon>Clostridia</taxon>
        <taxon>Eubacteriales</taxon>
        <taxon>Clostridiales Family XVII. Incertae Sedis</taxon>
        <taxon>Sulfobacillus</taxon>
    </lineage>
</organism>
<sequence>MSVHKRRFDASLWFGGSLVAFLLLLGIAGPLVFRNPDEMSTFYLAPPGAHGFLLGTDQFGRSELTRIIWGIRTSLEISFISIGIACILGVSIGLFAAKSKAFDMGIMRIMDVLLAFPAMLLAIGIMAMVGPGITGVIEAITIVYLPIFARVSRAPAIEQMTREYIEAEHSLGASTIRILFRHVLTNIWPVIIIQLSLAISDAILIEAALSYLGLGVVPPAASLGELLASGQSLMFTDPWLVVFPGIAIALAVLGFNVLGDAIRDRGAVRGQ</sequence>
<feature type="transmembrane region" description="Helical" evidence="7">
    <location>
        <begin position="77"/>
        <end position="97"/>
    </location>
</feature>
<evidence type="ECO:0000256" key="4">
    <source>
        <dbReference type="ARBA" id="ARBA00022692"/>
    </source>
</evidence>
<keyword evidence="4 7" id="KW-0812">Transmembrane</keyword>
<dbReference type="CDD" id="cd06261">
    <property type="entry name" value="TM_PBP2"/>
    <property type="match status" value="1"/>
</dbReference>
<dbReference type="InterPro" id="IPR050366">
    <property type="entry name" value="BP-dependent_transpt_permease"/>
</dbReference>
<dbReference type="SUPFAM" id="SSF161098">
    <property type="entry name" value="MetI-like"/>
    <property type="match status" value="1"/>
</dbReference>
<keyword evidence="5 7" id="KW-1133">Transmembrane helix</keyword>
<feature type="transmembrane region" description="Helical" evidence="7">
    <location>
        <begin position="239"/>
        <end position="259"/>
    </location>
</feature>
<evidence type="ECO:0000313" key="10">
    <source>
        <dbReference type="Proteomes" id="UP000325292"/>
    </source>
</evidence>
<dbReference type="InterPro" id="IPR035906">
    <property type="entry name" value="MetI-like_sf"/>
</dbReference>